<name>A0ABW2P6W2_9ACTN</name>
<evidence type="ECO:0000313" key="9">
    <source>
        <dbReference type="Proteomes" id="UP001596496"/>
    </source>
</evidence>
<keyword evidence="6" id="KW-0503">Monooxygenase</keyword>
<keyword evidence="2" id="KW-0349">Heme</keyword>
<evidence type="ECO:0000256" key="1">
    <source>
        <dbReference type="ARBA" id="ARBA00010617"/>
    </source>
</evidence>
<keyword evidence="3" id="KW-0479">Metal-binding</keyword>
<comment type="similarity">
    <text evidence="1">Belongs to the cytochrome P450 family.</text>
</comment>
<reference evidence="9" key="1">
    <citation type="journal article" date="2019" name="Int. J. Syst. Evol. Microbiol.">
        <title>The Global Catalogue of Microorganisms (GCM) 10K type strain sequencing project: providing services to taxonomists for standard genome sequencing and annotation.</title>
        <authorList>
            <consortium name="The Broad Institute Genomics Platform"/>
            <consortium name="The Broad Institute Genome Sequencing Center for Infectious Disease"/>
            <person name="Wu L."/>
            <person name="Ma J."/>
        </authorList>
    </citation>
    <scope>NUCLEOTIDE SEQUENCE [LARGE SCALE GENOMIC DNA]</scope>
    <source>
        <strain evidence="9">CECT 7649</strain>
    </source>
</reference>
<dbReference type="EMBL" id="JBHTCG010000018">
    <property type="protein sequence ID" value="MFC7385361.1"/>
    <property type="molecule type" value="Genomic_DNA"/>
</dbReference>
<feature type="compositionally biased region" description="Polar residues" evidence="7">
    <location>
        <begin position="1"/>
        <end position="12"/>
    </location>
</feature>
<dbReference type="Pfam" id="PF00067">
    <property type="entry name" value="p450"/>
    <property type="match status" value="1"/>
</dbReference>
<dbReference type="InterPro" id="IPR002401">
    <property type="entry name" value="Cyt_P450_E_grp-I"/>
</dbReference>
<keyword evidence="4" id="KW-0560">Oxidoreductase</keyword>
<evidence type="ECO:0000256" key="6">
    <source>
        <dbReference type="ARBA" id="ARBA00023033"/>
    </source>
</evidence>
<keyword evidence="5" id="KW-0408">Iron</keyword>
<dbReference type="Proteomes" id="UP001596496">
    <property type="component" value="Unassembled WGS sequence"/>
</dbReference>
<evidence type="ECO:0000256" key="5">
    <source>
        <dbReference type="ARBA" id="ARBA00023004"/>
    </source>
</evidence>
<dbReference type="SUPFAM" id="SSF48264">
    <property type="entry name" value="Cytochrome P450"/>
    <property type="match status" value="1"/>
</dbReference>
<evidence type="ECO:0000313" key="8">
    <source>
        <dbReference type="EMBL" id="MFC7385361.1"/>
    </source>
</evidence>
<dbReference type="PANTHER" id="PTHR24291">
    <property type="entry name" value="CYTOCHROME P450 FAMILY 4"/>
    <property type="match status" value="1"/>
</dbReference>
<sequence length="470" mass="53949">MTSNPSKGTGTLIQERRASPTTLRRVPDTSLRDQLGGVFAMRNDQVGFLSRMIDTYGDIVRIRVLGIKMIMLNNPDYFERVLVRNHENYDKNTFLFRAVEPILRGGLIGNVGGEPWRRQRRIMQPSFHRPQVAGFAQNMSDETSRMLRRWDREYKSGDVVNVSTELGQLAMRIVFRSLFGADVGSRGDAIEEMFLEANQIVGAFFRFPFPPLSFPTKGHRRLNEIIRTMDGFISDVIRKRLDSDEEHHDLLTALMNAVDDETGTGMTPLQLHREVLNIIIGGYETTSNSVAWLVYLVGQHPEVQERLHAEVDSVLGGRAPTFDDVPRLTYTRMIVDETLRLYTPAWQTMRRANEEDEIGGYRIPAKSDIYLNMFTLHRHPDFWPSPDTFDPERFTPGQIARRPRHAYIPFASGPRNCIGKHFALTELTIILAMIAQAYRVEIPEDRRSVEIEPLITMHPKGGIHTRMERR</sequence>
<gene>
    <name evidence="8" type="ORF">ACFQSB_24355</name>
</gene>
<dbReference type="RefSeq" id="WP_380829304.1">
    <property type="nucleotide sequence ID" value="NZ_JBHTCG010000018.1"/>
</dbReference>
<evidence type="ECO:0000256" key="3">
    <source>
        <dbReference type="ARBA" id="ARBA00022723"/>
    </source>
</evidence>
<dbReference type="PRINTS" id="PR00463">
    <property type="entry name" value="EP450I"/>
</dbReference>
<organism evidence="8 9">
    <name type="scientific">Sphaerisporangium rhizosphaerae</name>
    <dbReference type="NCBI Taxonomy" id="2269375"/>
    <lineage>
        <taxon>Bacteria</taxon>
        <taxon>Bacillati</taxon>
        <taxon>Actinomycetota</taxon>
        <taxon>Actinomycetes</taxon>
        <taxon>Streptosporangiales</taxon>
        <taxon>Streptosporangiaceae</taxon>
        <taxon>Sphaerisporangium</taxon>
    </lineage>
</organism>
<dbReference type="InterPro" id="IPR001128">
    <property type="entry name" value="Cyt_P450"/>
</dbReference>
<feature type="region of interest" description="Disordered" evidence="7">
    <location>
        <begin position="1"/>
        <end position="24"/>
    </location>
</feature>
<comment type="caution">
    <text evidence="8">The sequence shown here is derived from an EMBL/GenBank/DDBJ whole genome shotgun (WGS) entry which is preliminary data.</text>
</comment>
<protein>
    <submittedName>
        <fullName evidence="8">Cytochrome P450</fullName>
    </submittedName>
</protein>
<dbReference type="InterPro" id="IPR050196">
    <property type="entry name" value="Cytochrome_P450_Monoox"/>
</dbReference>
<dbReference type="PRINTS" id="PR00385">
    <property type="entry name" value="P450"/>
</dbReference>
<evidence type="ECO:0000256" key="4">
    <source>
        <dbReference type="ARBA" id="ARBA00023002"/>
    </source>
</evidence>
<dbReference type="CDD" id="cd20620">
    <property type="entry name" value="CYP132-like"/>
    <property type="match status" value="1"/>
</dbReference>
<evidence type="ECO:0000256" key="7">
    <source>
        <dbReference type="SAM" id="MobiDB-lite"/>
    </source>
</evidence>
<accession>A0ABW2P6W2</accession>
<keyword evidence="9" id="KW-1185">Reference proteome</keyword>
<dbReference type="InterPro" id="IPR036396">
    <property type="entry name" value="Cyt_P450_sf"/>
</dbReference>
<dbReference type="PANTHER" id="PTHR24291:SF50">
    <property type="entry name" value="BIFUNCTIONAL ALBAFLAVENONE MONOOXYGENASE_TERPENE SYNTHASE"/>
    <property type="match status" value="1"/>
</dbReference>
<evidence type="ECO:0000256" key="2">
    <source>
        <dbReference type="ARBA" id="ARBA00022617"/>
    </source>
</evidence>
<dbReference type="Gene3D" id="1.10.630.10">
    <property type="entry name" value="Cytochrome P450"/>
    <property type="match status" value="1"/>
</dbReference>
<proteinExistence type="inferred from homology"/>